<sequence length="546" mass="63091">MINHMKKIFFIAVGLLTLTFSSCDFLDTEVYGNLDEHNLYRDQASCMAGLAGIYDKLGAKGTYGLNIWGDLDAGTDIMVYNREYGKKYIQLPNYNYNNTSADLEQSWKDLYEGINRANDYIGLLSQRTDEECGGETKKNMYLAEAKALRALYYMNLVAFWGDVPLRLEVVRDLSQQQLKRSPQAKIYEQIIEDLLDAEKGCRPADELNAPGRISKTTAQALLARTYMWRSGYPMEMDNWEEALNYARKVRDSKLHELYQSDKGVDGYRSMFINMCSNKYDLNHKESMFEVEFYGNGLDKSNESGYLGLYLGIMQGVQTDQDVPFAYAWFDGSRILMKMYENNDVRKWWNFGDYKYELVNNKVTKTMFTEMEKLTKTDGNPGKWRAEYDPVRPWARNNSSINYPIMRYADVLLMIAESANEFSKNPTQEAIDAVNLVRERAGASKVSLGDFAGAEEFREFIREERARELCFEVPRRMELRRWGKQYYIDRIRLLSEQAKDENGSQIGYDVTSVKAVPGLNVVEKHLYFPIPQAELNTNPTCGQNPNW</sequence>
<organism evidence="8 9">
    <name type="scientific">Bacteroides reticulotermitis JCM 10512</name>
    <dbReference type="NCBI Taxonomy" id="1445607"/>
    <lineage>
        <taxon>Bacteria</taxon>
        <taxon>Pseudomonadati</taxon>
        <taxon>Bacteroidota</taxon>
        <taxon>Bacteroidia</taxon>
        <taxon>Bacteroidales</taxon>
        <taxon>Bacteroidaceae</taxon>
        <taxon>Bacteroides</taxon>
    </lineage>
</organism>
<dbReference type="Pfam" id="PF07980">
    <property type="entry name" value="SusD_RagB"/>
    <property type="match status" value="1"/>
</dbReference>
<evidence type="ECO:0000313" key="9">
    <source>
        <dbReference type="Proteomes" id="UP000019131"/>
    </source>
</evidence>
<evidence type="ECO:0000256" key="1">
    <source>
        <dbReference type="ARBA" id="ARBA00004442"/>
    </source>
</evidence>
<keyword evidence="5" id="KW-0998">Cell outer membrane</keyword>
<feature type="domain" description="SusD-like N-terminal" evidence="7">
    <location>
        <begin position="89"/>
        <end position="227"/>
    </location>
</feature>
<gene>
    <name evidence="8" type="ORF">JCM10512_2010</name>
</gene>
<evidence type="ECO:0000256" key="2">
    <source>
        <dbReference type="ARBA" id="ARBA00006275"/>
    </source>
</evidence>
<protein>
    <submittedName>
        <fullName evidence="8">Outer membrane protein</fullName>
    </submittedName>
</protein>
<dbReference type="InterPro" id="IPR033985">
    <property type="entry name" value="SusD-like_N"/>
</dbReference>
<dbReference type="SUPFAM" id="SSF48452">
    <property type="entry name" value="TPR-like"/>
    <property type="match status" value="1"/>
</dbReference>
<dbReference type="Proteomes" id="UP000019131">
    <property type="component" value="Unassembled WGS sequence"/>
</dbReference>
<evidence type="ECO:0000256" key="3">
    <source>
        <dbReference type="ARBA" id="ARBA00022729"/>
    </source>
</evidence>
<keyword evidence="4" id="KW-0472">Membrane</keyword>
<comment type="subcellular location">
    <subcellularLocation>
        <location evidence="1">Cell outer membrane</location>
    </subcellularLocation>
</comment>
<dbReference type="InterPro" id="IPR011990">
    <property type="entry name" value="TPR-like_helical_dom_sf"/>
</dbReference>
<keyword evidence="3" id="KW-0732">Signal</keyword>
<evidence type="ECO:0000256" key="5">
    <source>
        <dbReference type="ARBA" id="ARBA00023237"/>
    </source>
</evidence>
<evidence type="ECO:0000256" key="4">
    <source>
        <dbReference type="ARBA" id="ARBA00023136"/>
    </source>
</evidence>
<feature type="domain" description="RagB/SusD" evidence="6">
    <location>
        <begin position="337"/>
        <end position="546"/>
    </location>
</feature>
<dbReference type="EMBL" id="BAIV01000010">
    <property type="protein sequence ID" value="GAE83716.1"/>
    <property type="molecule type" value="Genomic_DNA"/>
</dbReference>
<evidence type="ECO:0000313" key="8">
    <source>
        <dbReference type="EMBL" id="GAE83716.1"/>
    </source>
</evidence>
<accession>W4URX2</accession>
<dbReference type="STRING" id="1445607.JCM10512_2010"/>
<keyword evidence="9" id="KW-1185">Reference proteome</keyword>
<proteinExistence type="inferred from homology"/>
<comment type="caution">
    <text evidence="8">The sequence shown here is derived from an EMBL/GenBank/DDBJ whole genome shotgun (WGS) entry which is preliminary data.</text>
</comment>
<dbReference type="InterPro" id="IPR012944">
    <property type="entry name" value="SusD_RagB_dom"/>
</dbReference>
<evidence type="ECO:0000259" key="7">
    <source>
        <dbReference type="Pfam" id="PF14322"/>
    </source>
</evidence>
<reference evidence="8 9" key="1">
    <citation type="journal article" date="2014" name="Genome Announc.">
        <title>Draft Genome Sequence of Bacteroides reticulotermitis Strain JCM 10512T, Isolated from the Gut of a Termite.</title>
        <authorList>
            <person name="Yuki M."/>
            <person name="Oshima K."/>
            <person name="Suda W."/>
            <person name="Sakamoto M."/>
            <person name="Iida T."/>
            <person name="Hattori M."/>
            <person name="Ohkuma M."/>
        </authorList>
    </citation>
    <scope>NUCLEOTIDE SEQUENCE [LARGE SCALE GENOMIC DNA]</scope>
    <source>
        <strain evidence="8 9">JCM 10512</strain>
    </source>
</reference>
<dbReference type="PROSITE" id="PS51257">
    <property type="entry name" value="PROKAR_LIPOPROTEIN"/>
    <property type="match status" value="1"/>
</dbReference>
<comment type="similarity">
    <text evidence="2">Belongs to the SusD family.</text>
</comment>
<dbReference type="Gene3D" id="1.25.40.390">
    <property type="match status" value="1"/>
</dbReference>
<evidence type="ECO:0000259" key="6">
    <source>
        <dbReference type="Pfam" id="PF07980"/>
    </source>
</evidence>
<dbReference type="AlphaFoldDB" id="W4URX2"/>
<dbReference type="GO" id="GO:0009279">
    <property type="term" value="C:cell outer membrane"/>
    <property type="evidence" value="ECO:0007669"/>
    <property type="project" value="UniProtKB-SubCell"/>
</dbReference>
<dbReference type="Pfam" id="PF14322">
    <property type="entry name" value="SusD-like_3"/>
    <property type="match status" value="1"/>
</dbReference>
<name>W4URX2_9BACE</name>